<comment type="catalytic activity">
    <reaction evidence="8">
        <text>O-phospho-L-threonyl-[protein] + H2O = L-threonyl-[protein] + phosphate</text>
        <dbReference type="Rhea" id="RHEA:47004"/>
        <dbReference type="Rhea" id="RHEA-COMP:11060"/>
        <dbReference type="Rhea" id="RHEA-COMP:11605"/>
        <dbReference type="ChEBI" id="CHEBI:15377"/>
        <dbReference type="ChEBI" id="CHEBI:30013"/>
        <dbReference type="ChEBI" id="CHEBI:43474"/>
        <dbReference type="ChEBI" id="CHEBI:61977"/>
        <dbReference type="EC" id="3.1.3.16"/>
    </reaction>
</comment>
<evidence type="ECO:0000256" key="5">
    <source>
        <dbReference type="ARBA" id="ARBA00022801"/>
    </source>
</evidence>
<keyword evidence="5" id="KW-0378">Hydrolase</keyword>
<evidence type="ECO:0000313" key="14">
    <source>
        <dbReference type="Proteomes" id="UP000053238"/>
    </source>
</evidence>
<feature type="region of interest" description="Disordered" evidence="9">
    <location>
        <begin position="629"/>
        <end position="709"/>
    </location>
</feature>
<dbReference type="CDD" id="cd14569">
    <property type="entry name" value="DSP_slingshot_2"/>
    <property type="match status" value="1"/>
</dbReference>
<feature type="non-terminal residue" evidence="13">
    <location>
        <position position="1306"/>
    </location>
</feature>
<feature type="compositionally biased region" description="Polar residues" evidence="9">
    <location>
        <begin position="736"/>
        <end position="746"/>
    </location>
</feature>
<feature type="compositionally biased region" description="Basic and acidic residues" evidence="9">
    <location>
        <begin position="629"/>
        <end position="645"/>
    </location>
</feature>
<evidence type="ECO:0000259" key="11">
    <source>
        <dbReference type="PROSITE" id="PS50056"/>
    </source>
</evidence>
<dbReference type="InterPro" id="IPR000340">
    <property type="entry name" value="Dual-sp_phosphatase_cat-dom"/>
</dbReference>
<dbReference type="SUPFAM" id="SSF52799">
    <property type="entry name" value="(Phosphotyrosine protein) phosphatases II"/>
    <property type="match status" value="1"/>
</dbReference>
<accession>A0A093QRA3</accession>
<dbReference type="InterPro" id="IPR016130">
    <property type="entry name" value="Tyr_Pase_AS"/>
</dbReference>
<evidence type="ECO:0000313" key="13">
    <source>
        <dbReference type="EMBL" id="KFW91433.1"/>
    </source>
</evidence>
<gene>
    <name evidence="13" type="ORF">N336_01394</name>
</gene>
<dbReference type="GO" id="GO:0004722">
    <property type="term" value="F:protein serine/threonine phosphatase activity"/>
    <property type="evidence" value="ECO:0007669"/>
    <property type="project" value="UniProtKB-EC"/>
</dbReference>
<evidence type="ECO:0000256" key="2">
    <source>
        <dbReference type="ARBA" id="ARBA00009580"/>
    </source>
</evidence>
<dbReference type="GO" id="GO:0003779">
    <property type="term" value="F:actin binding"/>
    <property type="evidence" value="ECO:0007669"/>
    <property type="project" value="InterPro"/>
</dbReference>
<evidence type="ECO:0000256" key="1">
    <source>
        <dbReference type="ARBA" id="ARBA00004245"/>
    </source>
</evidence>
<feature type="compositionally biased region" description="Basic residues" evidence="9">
    <location>
        <begin position="1279"/>
        <end position="1290"/>
    </location>
</feature>
<comment type="similarity">
    <text evidence="2">Belongs to the protein-tyrosine phosphatase family.</text>
</comment>
<dbReference type="Proteomes" id="UP000053238">
    <property type="component" value="Unassembled WGS sequence"/>
</dbReference>
<feature type="non-terminal residue" evidence="13">
    <location>
        <position position="1"/>
    </location>
</feature>
<sequence>PCSISESFLTVKGAALFLPRGNGSSTPRISHRRNKHAGDLQQHLQAMFILLRPEDNIRLAVRLESTYQNRTRYMVVVSTNGRQDTEESIVLGMDFSSNDSSTCTMGLVLPLWSDTLIHLDGDGGFSVSTDNRVHIFKPVSVQAMWSALQSLHKACEVARSNNYYPGSLFLTWVSYYESHINSDQSSVNEWNAMQDVQSHRPDSPALFTDVPTERERTERLIKTKLREIMMQKDLENITSKEIRTELEMQMVCNLREFKEFIDNEMIVILGQMDSPTQIFDHVFLGSEWNASNLEDLQNRGVRYILNVTREIDNFFPGLFEYHNIRVYDEEATDLLAYWNDTYKFISKAKKNGSKCLVHCKMGVSRSASTVIAYAMKEYGWNLDRAYDYVKERRTVTKPNPSFMRQLEEYQGILLASKQRHNKLWRSHSDSDLSDHHEPICKSGLELNKKEITTSADQISEAKTNDNQQPMSPIYSAELGREQQLPEDANVIEEMRVKERRIHLEFTCRDYHTEQMEDKLNLNNINGCTAGCCVDSVPPDNCHASEALMQLQHPLEITEFPDLTVDDLEKDALKPDMNVHLVPMEEFTSCLKDFPQSPNQNQNPQPEVRDFSTDRIDFFSALEKFVELSQESRSRTCSHSRTEEQGSGRNGVSRVPVLEVPPAADGGADARRNSSGNSPQASDDSSTDEEQQKEVPELPSTGHLTRSHSENAISVKEIITEIESINQGAGPAPQKEGSANLTQTPKRNTVHDLPVEAIWASERVDQSEGACAGHQEKEKDPLQAEQEATPSLQPYSGKSDLEESSPGGEQQEPRGSINPEPKWCPGSVRRATLEFEERLRQEQRGEEPPLELALEDDKARGPGAEELLLPPGAELPAGRHLPAALAASAQESLPAEPGSGQEGTAQECRTVVSFGGTEEPSLPSLLPKRIEIIEYTPAVQSAERPDASCEKGGLAAAIPSLDENLNNSLCSEKALTCPRALTPVNLSLPEHAVHKQTIFAVGSPSEEGGGLSVHLGAACPSAQMTSTPSANLERSSYPYVIHLKGVTEQSTGTDDELVTPCGVEGDTTLPFRDSPEPLCRGGAGTLRQLSGEDFTSQHAENMDLLDISFLCYSLPHSSSSHSVEECSNSPGLVKQRAKEIEAPAGLTTPSHMKRSASLAKLDCLDLSKDDLSERDLGRGFHGRRLERGSESVCGKHRLSSPEPAKHFVEQLRTAECIAQSKPVERPLAQYAKECGSSQQSLFSSVDPTWTSSEEGPPLLQVQLLDSLPPAQGLAVAPRQQHGRTHPLRRLRKTNDKKRTTNPLYNTM</sequence>
<dbReference type="PANTHER" id="PTHR45864:SF3">
    <property type="entry name" value="PROTEIN PHOSPHATASE SLINGSHOT HOMOLOG 2"/>
    <property type="match status" value="1"/>
</dbReference>
<dbReference type="Gene3D" id="3.90.190.10">
    <property type="entry name" value="Protein tyrosine phosphatase superfamily"/>
    <property type="match status" value="1"/>
</dbReference>
<dbReference type="PROSITE" id="PS50054">
    <property type="entry name" value="TYR_PHOSPHATASE_DUAL"/>
    <property type="match status" value="1"/>
</dbReference>
<evidence type="ECO:0000256" key="7">
    <source>
        <dbReference type="ARBA" id="ARBA00023212"/>
    </source>
</evidence>
<name>A0A093QRA3_PHACA</name>
<keyword evidence="14" id="KW-1185">Reference proteome</keyword>
<dbReference type="PROSITE" id="PS51998">
    <property type="entry name" value="DEK_C"/>
    <property type="match status" value="1"/>
</dbReference>
<dbReference type="InterPro" id="IPR043588">
    <property type="entry name" value="SSH-N"/>
</dbReference>
<keyword evidence="6" id="KW-0904">Protein phosphatase</keyword>
<dbReference type="InterPro" id="IPR000387">
    <property type="entry name" value="Tyr_Pase_dom"/>
</dbReference>
<feature type="compositionally biased region" description="Polar residues" evidence="9">
    <location>
        <begin position="785"/>
        <end position="795"/>
    </location>
</feature>
<reference evidence="13 14" key="1">
    <citation type="submission" date="2014-04" db="EMBL/GenBank/DDBJ databases">
        <title>Genome evolution of avian class.</title>
        <authorList>
            <person name="Zhang G."/>
            <person name="Li C."/>
        </authorList>
    </citation>
    <scope>NUCLEOTIDE SEQUENCE [LARGE SCALE GENOMIC DNA]</scope>
    <source>
        <strain evidence="13">BGI_N336</strain>
    </source>
</reference>
<comment type="subcellular location">
    <subcellularLocation>
        <location evidence="1">Cytoplasm</location>
        <location evidence="1">Cytoskeleton</location>
    </subcellularLocation>
</comment>
<evidence type="ECO:0000259" key="12">
    <source>
        <dbReference type="PROSITE" id="PS51998"/>
    </source>
</evidence>
<dbReference type="InterPro" id="IPR014876">
    <property type="entry name" value="DEK_C"/>
</dbReference>
<evidence type="ECO:0000256" key="8">
    <source>
        <dbReference type="ARBA" id="ARBA00048336"/>
    </source>
</evidence>
<protein>
    <recommendedName>
        <fullName evidence="3">protein-serine/threonine phosphatase</fullName>
        <ecNumber evidence="3">3.1.3.16</ecNumber>
    </recommendedName>
</protein>
<evidence type="ECO:0000256" key="6">
    <source>
        <dbReference type="ARBA" id="ARBA00022912"/>
    </source>
</evidence>
<feature type="domain" description="Tyrosine-protein phosphatase" evidence="10">
    <location>
        <begin position="274"/>
        <end position="415"/>
    </location>
</feature>
<dbReference type="EC" id="3.1.3.16" evidence="3"/>
<dbReference type="EMBL" id="KL430364">
    <property type="protein sequence ID" value="KFW91433.1"/>
    <property type="molecule type" value="Genomic_DNA"/>
</dbReference>
<evidence type="ECO:0000259" key="10">
    <source>
        <dbReference type="PROSITE" id="PS50054"/>
    </source>
</evidence>
<dbReference type="GO" id="GO:0030837">
    <property type="term" value="P:negative regulation of actin filament polymerization"/>
    <property type="evidence" value="ECO:0007669"/>
    <property type="project" value="InterPro"/>
</dbReference>
<dbReference type="Pfam" id="PF23040">
    <property type="entry name" value="PH_SSH1-like_1st"/>
    <property type="match status" value="1"/>
</dbReference>
<evidence type="ECO:0000256" key="4">
    <source>
        <dbReference type="ARBA" id="ARBA00022490"/>
    </source>
</evidence>
<dbReference type="InterPro" id="IPR043587">
    <property type="entry name" value="Phosphatase_SSH-like"/>
</dbReference>
<dbReference type="InterPro" id="IPR020422">
    <property type="entry name" value="TYR_PHOSPHATASE_DUAL_dom"/>
</dbReference>
<feature type="domain" description="DEK-C" evidence="12">
    <location>
        <begin position="215"/>
        <end position="270"/>
    </location>
</feature>
<dbReference type="Pfam" id="PF08766">
    <property type="entry name" value="DEK_C"/>
    <property type="match status" value="1"/>
</dbReference>
<dbReference type="CDD" id="cd11652">
    <property type="entry name" value="SSH-N"/>
    <property type="match status" value="1"/>
</dbReference>
<dbReference type="PROSITE" id="PS50056">
    <property type="entry name" value="TYR_PHOSPHATASE_2"/>
    <property type="match status" value="1"/>
</dbReference>
<evidence type="ECO:0000256" key="3">
    <source>
        <dbReference type="ARBA" id="ARBA00013081"/>
    </source>
</evidence>
<dbReference type="InterPro" id="IPR029021">
    <property type="entry name" value="Prot-tyrosine_phosphatase-like"/>
</dbReference>
<feature type="domain" description="Tyrosine specific protein phosphatases" evidence="11">
    <location>
        <begin position="339"/>
        <end position="393"/>
    </location>
</feature>
<dbReference type="FunFam" id="3.90.190.10:FF:000004">
    <property type="entry name" value="Protein phosphatase Slingshot homolog 2"/>
    <property type="match status" value="1"/>
</dbReference>
<dbReference type="PANTHER" id="PTHR45864">
    <property type="entry name" value="SLINGSHOT PROTEIN PHOSPHATASE HOMOLOG"/>
    <property type="match status" value="1"/>
</dbReference>
<keyword evidence="7" id="KW-0206">Cytoskeleton</keyword>
<organism evidence="13 14">
    <name type="scientific">Phalacrocorax carbo</name>
    <name type="common">Great cormorant</name>
    <name type="synonym">Pelecanus carbo</name>
    <dbReference type="NCBI Taxonomy" id="9209"/>
    <lineage>
        <taxon>Eukaryota</taxon>
        <taxon>Metazoa</taxon>
        <taxon>Chordata</taxon>
        <taxon>Craniata</taxon>
        <taxon>Vertebrata</taxon>
        <taxon>Euteleostomi</taxon>
        <taxon>Archelosauria</taxon>
        <taxon>Archosauria</taxon>
        <taxon>Dinosauria</taxon>
        <taxon>Saurischia</taxon>
        <taxon>Theropoda</taxon>
        <taxon>Coelurosauria</taxon>
        <taxon>Aves</taxon>
        <taxon>Neognathae</taxon>
        <taxon>Neoaves</taxon>
        <taxon>Aequornithes</taxon>
        <taxon>Suliformes</taxon>
        <taxon>Phalacrocoracidae</taxon>
        <taxon>Phalacrocorax</taxon>
    </lineage>
</organism>
<feature type="region of interest" description="Disordered" evidence="9">
    <location>
        <begin position="1271"/>
        <end position="1306"/>
    </location>
</feature>
<evidence type="ECO:0000256" key="9">
    <source>
        <dbReference type="SAM" id="MobiDB-lite"/>
    </source>
</evidence>
<keyword evidence="4" id="KW-0963">Cytoplasm</keyword>
<feature type="region of interest" description="Disordered" evidence="9">
    <location>
        <begin position="723"/>
        <end position="875"/>
    </location>
</feature>
<dbReference type="SMART" id="SM00195">
    <property type="entry name" value="DSPc"/>
    <property type="match status" value="1"/>
</dbReference>
<dbReference type="GO" id="GO:0005856">
    <property type="term" value="C:cytoskeleton"/>
    <property type="evidence" value="ECO:0007669"/>
    <property type="project" value="UniProtKB-SubCell"/>
</dbReference>
<dbReference type="PROSITE" id="PS00383">
    <property type="entry name" value="TYR_PHOSPHATASE_1"/>
    <property type="match status" value="1"/>
</dbReference>
<feature type="compositionally biased region" description="Low complexity" evidence="9">
    <location>
        <begin position="860"/>
        <end position="875"/>
    </location>
</feature>
<feature type="compositionally biased region" description="Polar residues" evidence="9">
    <location>
        <begin position="672"/>
        <end position="683"/>
    </location>
</feature>
<dbReference type="Pfam" id="PF00782">
    <property type="entry name" value="DSPc"/>
    <property type="match status" value="1"/>
</dbReference>
<feature type="compositionally biased region" description="Basic and acidic residues" evidence="9">
    <location>
        <begin position="830"/>
        <end position="846"/>
    </location>
</feature>
<proteinExistence type="inferred from homology"/>